<dbReference type="GO" id="GO:0050380">
    <property type="term" value="F:undecaprenyl-diphosphatase activity"/>
    <property type="evidence" value="ECO:0007669"/>
    <property type="project" value="UniProtKB-EC"/>
</dbReference>
<accession>A0ABS4H0Y1</accession>
<evidence type="ECO:0000256" key="1">
    <source>
        <dbReference type="SAM" id="Phobius"/>
    </source>
</evidence>
<dbReference type="SMART" id="SM00014">
    <property type="entry name" value="acidPPc"/>
    <property type="match status" value="1"/>
</dbReference>
<dbReference type="CDD" id="cd03392">
    <property type="entry name" value="PAP2_like_2"/>
    <property type="match status" value="1"/>
</dbReference>
<reference evidence="3 4" key="1">
    <citation type="submission" date="2021-03" db="EMBL/GenBank/DDBJ databases">
        <title>Genomic Encyclopedia of Type Strains, Phase IV (KMG-IV): sequencing the most valuable type-strain genomes for metagenomic binning, comparative biology and taxonomic classification.</title>
        <authorList>
            <person name="Goeker M."/>
        </authorList>
    </citation>
    <scope>NUCLEOTIDE SEQUENCE [LARGE SCALE GENOMIC DNA]</scope>
    <source>
        <strain evidence="3 4">DSM 23491</strain>
    </source>
</reference>
<comment type="caution">
    <text evidence="3">The sequence shown here is derived from an EMBL/GenBank/DDBJ whole genome shotgun (WGS) entry which is preliminary data.</text>
</comment>
<dbReference type="Pfam" id="PF01569">
    <property type="entry name" value="PAP2"/>
    <property type="match status" value="1"/>
</dbReference>
<evidence type="ECO:0000259" key="2">
    <source>
        <dbReference type="SMART" id="SM00014"/>
    </source>
</evidence>
<feature type="transmembrane region" description="Helical" evidence="1">
    <location>
        <begin position="160"/>
        <end position="178"/>
    </location>
</feature>
<dbReference type="PANTHER" id="PTHR14969:SF13">
    <property type="entry name" value="AT30094P"/>
    <property type="match status" value="1"/>
</dbReference>
<keyword evidence="1" id="KW-0812">Transmembrane</keyword>
<dbReference type="Proteomes" id="UP001519273">
    <property type="component" value="Unassembled WGS sequence"/>
</dbReference>
<keyword evidence="4" id="KW-1185">Reference proteome</keyword>
<dbReference type="PANTHER" id="PTHR14969">
    <property type="entry name" value="SPHINGOSINE-1-PHOSPHATE PHOSPHOHYDROLASE"/>
    <property type="match status" value="1"/>
</dbReference>
<evidence type="ECO:0000313" key="4">
    <source>
        <dbReference type="Proteomes" id="UP001519273"/>
    </source>
</evidence>
<feature type="transmembrane region" description="Helical" evidence="1">
    <location>
        <begin position="185"/>
        <end position="210"/>
    </location>
</feature>
<dbReference type="Gene3D" id="1.20.144.10">
    <property type="entry name" value="Phosphatidic acid phosphatase type 2/haloperoxidase"/>
    <property type="match status" value="2"/>
</dbReference>
<proteinExistence type="predicted"/>
<keyword evidence="1" id="KW-1133">Transmembrane helix</keyword>
<dbReference type="SUPFAM" id="SSF48317">
    <property type="entry name" value="Acid phosphatase/Vanadium-dependent haloperoxidase"/>
    <property type="match status" value="1"/>
</dbReference>
<name>A0ABS4H0Y1_9BACL</name>
<feature type="transmembrane region" description="Helical" evidence="1">
    <location>
        <begin position="85"/>
        <end position="112"/>
    </location>
</feature>
<dbReference type="InterPro" id="IPR000326">
    <property type="entry name" value="PAP2/HPO"/>
</dbReference>
<feature type="transmembrane region" description="Helical" evidence="1">
    <location>
        <begin position="40"/>
        <end position="58"/>
    </location>
</feature>
<dbReference type="InterPro" id="IPR036938">
    <property type="entry name" value="PAP2/HPO_sf"/>
</dbReference>
<gene>
    <name evidence="3" type="ORF">J2Z20_001031</name>
</gene>
<dbReference type="EC" id="3.6.1.27" evidence="3"/>
<evidence type="ECO:0000313" key="3">
    <source>
        <dbReference type="EMBL" id="MBP1936170.1"/>
    </source>
</evidence>
<organism evidence="3 4">
    <name type="scientific">Paenibacillus sediminis</name>
    <dbReference type="NCBI Taxonomy" id="664909"/>
    <lineage>
        <taxon>Bacteria</taxon>
        <taxon>Bacillati</taxon>
        <taxon>Bacillota</taxon>
        <taxon>Bacilli</taxon>
        <taxon>Bacillales</taxon>
        <taxon>Paenibacillaceae</taxon>
        <taxon>Paenibacillus</taxon>
    </lineage>
</organism>
<dbReference type="EMBL" id="JAGGKP010000001">
    <property type="protein sequence ID" value="MBP1936170.1"/>
    <property type="molecule type" value="Genomic_DNA"/>
</dbReference>
<feature type="transmembrane region" description="Helical" evidence="1">
    <location>
        <begin position="216"/>
        <end position="234"/>
    </location>
</feature>
<sequence length="242" mass="27432">MIIIMLQYGNFFRRVLENDKKKEERFIKPFNNLKLQISRAFMASLICAIGFGLVALFISDQKIRNFDDTIIYYIQGMESPQLTKVMIFFTNIGAGLPASIIAIVTMVILYVFLGHRRELILFISVMIGSTLLNSALKLAFHRARPTIHRIIEANGYSFPSGHSMAAFSLYGVIAFLLWKHVPSLLGRVIIILVCALLILIIGISRIYLGVHYPSDVAGGYLMSGCLLGASIWFYQRYLERKR</sequence>
<keyword evidence="1" id="KW-0472">Membrane</keyword>
<feature type="domain" description="Phosphatidic acid phosphatase type 2/haloperoxidase" evidence="2">
    <location>
        <begin position="119"/>
        <end position="232"/>
    </location>
</feature>
<feature type="transmembrane region" description="Helical" evidence="1">
    <location>
        <begin position="119"/>
        <end position="140"/>
    </location>
</feature>
<protein>
    <submittedName>
        <fullName evidence="3">Undecaprenyl-diphosphatase</fullName>
        <ecNumber evidence="3">3.6.1.27</ecNumber>
    </submittedName>
</protein>
<keyword evidence="3" id="KW-0378">Hydrolase</keyword>